<sequence>MKIQFTLTILSLVVLSTTAAPATQDSPIHSTPTDAPTTPLPVFKRPTEYHLDNAACDTPSMLANLGIQPMADSTAGPFAFTEEPEGSEPNVIDHMPCNSQLPIGNRPVALNTESQKLLEQFMNGYQPFKGIDADFFKMHAWSKSTSAHDAQASGERIAPVSEPSIDLGASKIMAEFVQENPQFKNLKPGYLPKDGPKSLNHHLPEGSIDLGTRFPDGTLYLYDNNIDKPVFIRLSSNNNKSVSTGLTTWVVSIR</sequence>
<dbReference type="AlphaFoldDB" id="A0A4P9ZXS5"/>
<evidence type="ECO:0000256" key="1">
    <source>
        <dbReference type="SAM" id="SignalP"/>
    </source>
</evidence>
<protein>
    <submittedName>
        <fullName evidence="2">Uncharacterized protein</fullName>
    </submittedName>
</protein>
<reference evidence="3" key="1">
    <citation type="journal article" date="2018" name="Nat. Microbiol.">
        <title>Leveraging single-cell genomics to expand the fungal tree of life.</title>
        <authorList>
            <person name="Ahrendt S.R."/>
            <person name="Quandt C.A."/>
            <person name="Ciobanu D."/>
            <person name="Clum A."/>
            <person name="Salamov A."/>
            <person name="Andreopoulos B."/>
            <person name="Cheng J.F."/>
            <person name="Woyke T."/>
            <person name="Pelin A."/>
            <person name="Henrissat B."/>
            <person name="Reynolds N.K."/>
            <person name="Benny G.L."/>
            <person name="Smith M.E."/>
            <person name="James T.Y."/>
            <person name="Grigoriev I.V."/>
        </authorList>
    </citation>
    <scope>NUCLEOTIDE SEQUENCE [LARGE SCALE GENOMIC DNA]</scope>
    <source>
        <strain evidence="3">RSA 468</strain>
    </source>
</reference>
<feature type="chain" id="PRO_5020346503" evidence="1">
    <location>
        <begin position="20"/>
        <end position="254"/>
    </location>
</feature>
<dbReference type="EMBL" id="ML002365">
    <property type="protein sequence ID" value="RKP38457.1"/>
    <property type="molecule type" value="Genomic_DNA"/>
</dbReference>
<feature type="signal peptide" evidence="1">
    <location>
        <begin position="1"/>
        <end position="19"/>
    </location>
</feature>
<keyword evidence="1" id="KW-0732">Signal</keyword>
<evidence type="ECO:0000313" key="2">
    <source>
        <dbReference type="EMBL" id="RKP38457.1"/>
    </source>
</evidence>
<accession>A0A4P9ZXS5</accession>
<dbReference type="Proteomes" id="UP000268162">
    <property type="component" value="Unassembled WGS sequence"/>
</dbReference>
<proteinExistence type="predicted"/>
<gene>
    <name evidence="2" type="ORF">BJ085DRAFT_30017</name>
</gene>
<organism evidence="2 3">
    <name type="scientific">Dimargaris cristalligena</name>
    <dbReference type="NCBI Taxonomy" id="215637"/>
    <lineage>
        <taxon>Eukaryota</taxon>
        <taxon>Fungi</taxon>
        <taxon>Fungi incertae sedis</taxon>
        <taxon>Zoopagomycota</taxon>
        <taxon>Kickxellomycotina</taxon>
        <taxon>Dimargaritomycetes</taxon>
        <taxon>Dimargaritales</taxon>
        <taxon>Dimargaritaceae</taxon>
        <taxon>Dimargaris</taxon>
    </lineage>
</organism>
<keyword evidence="3" id="KW-1185">Reference proteome</keyword>
<name>A0A4P9ZXS5_9FUNG</name>
<evidence type="ECO:0000313" key="3">
    <source>
        <dbReference type="Proteomes" id="UP000268162"/>
    </source>
</evidence>